<reference evidence="1" key="1">
    <citation type="journal article" date="2022" name="Int. J. Mol. Sci.">
        <title>Draft Genome of Tanacetum Coccineum: Genomic Comparison of Closely Related Tanacetum-Family Plants.</title>
        <authorList>
            <person name="Yamashiro T."/>
            <person name="Shiraishi A."/>
            <person name="Nakayama K."/>
            <person name="Satake H."/>
        </authorList>
    </citation>
    <scope>NUCLEOTIDE SEQUENCE</scope>
</reference>
<accession>A0ABQ5DY52</accession>
<sequence>MGLWYRRILAFELTTFSDADHAVALYCKSTLIGIHVLSCCSSPVDEDTTQAYGFQLQQNTLYAILRSAIANLMQPRCGNSRTKLIHIAFRRKVSDLVRRIDLPSRYQVYQGRLLARFQDDAKYEQRLVKTQRSQGWKRMIKTARKDLKIRYKVKSKDMTKAKDQDHKA</sequence>
<comment type="caution">
    <text evidence="1">The sequence shown here is derived from an EMBL/GenBank/DDBJ whole genome shotgun (WGS) entry which is preliminary data.</text>
</comment>
<protein>
    <submittedName>
        <fullName evidence="1">Uncharacterized protein</fullName>
    </submittedName>
</protein>
<evidence type="ECO:0000313" key="2">
    <source>
        <dbReference type="Proteomes" id="UP001151760"/>
    </source>
</evidence>
<proteinExistence type="predicted"/>
<dbReference type="Proteomes" id="UP001151760">
    <property type="component" value="Unassembled WGS sequence"/>
</dbReference>
<gene>
    <name evidence="1" type="ORF">Tco_0952567</name>
</gene>
<evidence type="ECO:0000313" key="1">
    <source>
        <dbReference type="EMBL" id="GJT43852.1"/>
    </source>
</evidence>
<organism evidence="1 2">
    <name type="scientific">Tanacetum coccineum</name>
    <dbReference type="NCBI Taxonomy" id="301880"/>
    <lineage>
        <taxon>Eukaryota</taxon>
        <taxon>Viridiplantae</taxon>
        <taxon>Streptophyta</taxon>
        <taxon>Embryophyta</taxon>
        <taxon>Tracheophyta</taxon>
        <taxon>Spermatophyta</taxon>
        <taxon>Magnoliopsida</taxon>
        <taxon>eudicotyledons</taxon>
        <taxon>Gunneridae</taxon>
        <taxon>Pentapetalae</taxon>
        <taxon>asterids</taxon>
        <taxon>campanulids</taxon>
        <taxon>Asterales</taxon>
        <taxon>Asteraceae</taxon>
        <taxon>Asteroideae</taxon>
        <taxon>Anthemideae</taxon>
        <taxon>Anthemidinae</taxon>
        <taxon>Tanacetum</taxon>
    </lineage>
</organism>
<name>A0ABQ5DY52_9ASTR</name>
<reference evidence="1" key="2">
    <citation type="submission" date="2022-01" db="EMBL/GenBank/DDBJ databases">
        <authorList>
            <person name="Yamashiro T."/>
            <person name="Shiraishi A."/>
            <person name="Satake H."/>
            <person name="Nakayama K."/>
        </authorList>
    </citation>
    <scope>NUCLEOTIDE SEQUENCE</scope>
</reference>
<dbReference type="EMBL" id="BQNB010015764">
    <property type="protein sequence ID" value="GJT43852.1"/>
    <property type="molecule type" value="Genomic_DNA"/>
</dbReference>
<keyword evidence="2" id="KW-1185">Reference proteome</keyword>